<dbReference type="InParanoid" id="A0A2P5F926"/>
<sequence length="111" mass="12578">MASKSIVTERSENIRAFKDLFAILSLKLSAYKLPNRVKTQILGAPMWQITSTGLEGPSERIKLLSTTMVMDLHLRRQRPPDTREAITVERVRRADTSTVIERDTSLIIALI</sequence>
<dbReference type="Proteomes" id="UP000237000">
    <property type="component" value="Unassembled WGS sequence"/>
</dbReference>
<organism evidence="1 2">
    <name type="scientific">Trema orientale</name>
    <name type="common">Charcoal tree</name>
    <name type="synonym">Celtis orientalis</name>
    <dbReference type="NCBI Taxonomy" id="63057"/>
    <lineage>
        <taxon>Eukaryota</taxon>
        <taxon>Viridiplantae</taxon>
        <taxon>Streptophyta</taxon>
        <taxon>Embryophyta</taxon>
        <taxon>Tracheophyta</taxon>
        <taxon>Spermatophyta</taxon>
        <taxon>Magnoliopsida</taxon>
        <taxon>eudicotyledons</taxon>
        <taxon>Gunneridae</taxon>
        <taxon>Pentapetalae</taxon>
        <taxon>rosids</taxon>
        <taxon>fabids</taxon>
        <taxon>Rosales</taxon>
        <taxon>Cannabaceae</taxon>
        <taxon>Trema</taxon>
    </lineage>
</organism>
<proteinExistence type="predicted"/>
<dbReference type="EMBL" id="JXTC01000053">
    <property type="protein sequence ID" value="PON94295.1"/>
    <property type="molecule type" value="Genomic_DNA"/>
</dbReference>
<name>A0A2P5F926_TREOI</name>
<gene>
    <name evidence="1" type="ORF">TorRG33x02_100330</name>
</gene>
<dbReference type="AlphaFoldDB" id="A0A2P5F926"/>
<reference evidence="2" key="1">
    <citation type="submission" date="2016-06" db="EMBL/GenBank/DDBJ databases">
        <title>Parallel loss of symbiosis genes in relatives of nitrogen-fixing non-legume Parasponia.</title>
        <authorList>
            <person name="Van Velzen R."/>
            <person name="Holmer R."/>
            <person name="Bu F."/>
            <person name="Rutten L."/>
            <person name="Van Zeijl A."/>
            <person name="Liu W."/>
            <person name="Santuari L."/>
            <person name="Cao Q."/>
            <person name="Sharma T."/>
            <person name="Shen D."/>
            <person name="Roswanjaya Y."/>
            <person name="Wardhani T."/>
            <person name="Kalhor M.S."/>
            <person name="Jansen J."/>
            <person name="Van den Hoogen J."/>
            <person name="Gungor B."/>
            <person name="Hartog M."/>
            <person name="Hontelez J."/>
            <person name="Verver J."/>
            <person name="Yang W.-C."/>
            <person name="Schijlen E."/>
            <person name="Repin R."/>
            <person name="Schilthuizen M."/>
            <person name="Schranz E."/>
            <person name="Heidstra R."/>
            <person name="Miyata K."/>
            <person name="Fedorova E."/>
            <person name="Kohlen W."/>
            <person name="Bisseling T."/>
            <person name="Smit S."/>
            <person name="Geurts R."/>
        </authorList>
    </citation>
    <scope>NUCLEOTIDE SEQUENCE [LARGE SCALE GENOMIC DNA]</scope>
    <source>
        <strain evidence="2">cv. RG33-2</strain>
    </source>
</reference>
<accession>A0A2P5F926</accession>
<evidence type="ECO:0000313" key="2">
    <source>
        <dbReference type="Proteomes" id="UP000237000"/>
    </source>
</evidence>
<evidence type="ECO:0000313" key="1">
    <source>
        <dbReference type="EMBL" id="PON94295.1"/>
    </source>
</evidence>
<protein>
    <submittedName>
        <fullName evidence="1">Uncharacterized protein</fullName>
    </submittedName>
</protein>
<comment type="caution">
    <text evidence="1">The sequence shown here is derived from an EMBL/GenBank/DDBJ whole genome shotgun (WGS) entry which is preliminary data.</text>
</comment>
<keyword evidence="2" id="KW-1185">Reference proteome</keyword>
<dbReference type="OrthoDB" id="10302210at2759"/>